<feature type="compositionally biased region" description="Basic and acidic residues" evidence="1">
    <location>
        <begin position="1"/>
        <end position="19"/>
    </location>
</feature>
<feature type="region of interest" description="Disordered" evidence="1">
    <location>
        <begin position="400"/>
        <end position="457"/>
    </location>
</feature>
<dbReference type="Proteomes" id="UP000185544">
    <property type="component" value="Chromosome"/>
</dbReference>
<protein>
    <recommendedName>
        <fullName evidence="2">PilZ domain-containing protein</fullName>
    </recommendedName>
</protein>
<feature type="region of interest" description="Disordered" evidence="1">
    <location>
        <begin position="619"/>
        <end position="648"/>
    </location>
</feature>
<evidence type="ECO:0000256" key="1">
    <source>
        <dbReference type="SAM" id="MobiDB-lite"/>
    </source>
</evidence>
<proteinExistence type="predicted"/>
<reference evidence="3 4" key="1">
    <citation type="submission" date="2016-08" db="EMBL/GenBank/DDBJ databases">
        <title>Identification and validation of antigenic proteins from Pajaroellobacter abortibovis using de-novo genome sequence assembly and reverse vaccinology.</title>
        <authorList>
            <person name="Welly B.T."/>
            <person name="Miller M.R."/>
            <person name="Stott J.L."/>
            <person name="Blanchard M.T."/>
            <person name="Islas-Trejo A.D."/>
            <person name="O'Rourke S.M."/>
            <person name="Young A.E."/>
            <person name="Medrano J.F."/>
            <person name="Van Eenennaam A.L."/>
        </authorList>
    </citation>
    <scope>NUCLEOTIDE SEQUENCE [LARGE SCALE GENOMIC DNA]</scope>
    <source>
        <strain evidence="3 4">BTF92-0548A/99-0131</strain>
    </source>
</reference>
<feature type="compositionally biased region" description="Basic and acidic residues" evidence="1">
    <location>
        <begin position="247"/>
        <end position="259"/>
    </location>
</feature>
<dbReference type="Gene3D" id="2.40.10.220">
    <property type="entry name" value="predicted glycosyltransferase like domains"/>
    <property type="match status" value="1"/>
</dbReference>
<dbReference type="RefSeq" id="WP_075277469.1">
    <property type="nucleotide sequence ID" value="NZ_CP016908.1"/>
</dbReference>
<dbReference type="Pfam" id="PF07238">
    <property type="entry name" value="PilZ"/>
    <property type="match status" value="1"/>
</dbReference>
<dbReference type="SUPFAM" id="SSF141371">
    <property type="entry name" value="PilZ domain-like"/>
    <property type="match status" value="1"/>
</dbReference>
<feature type="region of interest" description="Disordered" evidence="1">
    <location>
        <begin position="211"/>
        <end position="279"/>
    </location>
</feature>
<evidence type="ECO:0000313" key="3">
    <source>
        <dbReference type="EMBL" id="APS00799.1"/>
    </source>
</evidence>
<feature type="compositionally biased region" description="Low complexity" evidence="1">
    <location>
        <begin position="423"/>
        <end position="438"/>
    </location>
</feature>
<accession>A0A1L6MZ76</accession>
<feature type="domain" description="PilZ" evidence="2">
    <location>
        <begin position="20"/>
        <end position="108"/>
    </location>
</feature>
<gene>
    <name evidence="3" type="ORF">BCY86_08995</name>
</gene>
<evidence type="ECO:0000259" key="2">
    <source>
        <dbReference type="Pfam" id="PF07238"/>
    </source>
</evidence>
<feature type="compositionally biased region" description="Basic residues" evidence="1">
    <location>
        <begin position="636"/>
        <end position="648"/>
    </location>
</feature>
<dbReference type="KEGG" id="pabo:BCY86_08995"/>
<feature type="compositionally biased region" description="Polar residues" evidence="1">
    <location>
        <begin position="351"/>
        <end position="360"/>
    </location>
</feature>
<dbReference type="GO" id="GO:0035438">
    <property type="term" value="F:cyclic-di-GMP binding"/>
    <property type="evidence" value="ECO:0007669"/>
    <property type="project" value="InterPro"/>
</dbReference>
<evidence type="ECO:0000313" key="4">
    <source>
        <dbReference type="Proteomes" id="UP000185544"/>
    </source>
</evidence>
<name>A0A1L6MZ76_9BACT</name>
<dbReference type="InterPro" id="IPR009875">
    <property type="entry name" value="PilZ_domain"/>
</dbReference>
<dbReference type="EMBL" id="CP016908">
    <property type="protein sequence ID" value="APS00799.1"/>
    <property type="molecule type" value="Genomic_DNA"/>
</dbReference>
<sequence>MISQRKDTPKKTTDRRAAGEFRTPFKGTVEVEEGFGLCFEAQACNISEGGMLLCTTYLPEVEQLVTCHVELPGQKGFLANGKVVWRKERDRGGEFGLQFDELSPGGVEAVRVLTETTGESKKSSEREPQMGTAVRLHIEGLPTAMRARIKEALGVQWTIGSELGFLQLGRCLTIEPAETEGTKRIARIENVEVEINPETSTPQLIVRVSLTPPPPPSPTIQRNTHVQDEKEEDEIPTMPSSVRPVSHHGEAFNSPEEHLSSPVNNSVKGGSPSSLSPSSSIWQVPSIPIQAGHISRLMQHALTCIQSSSGSLWRGARALFIPPPPATIRSPSRRVTAPPPGGGISARGKTTLRQQSSYSYSHYEPPKIERGVRVSQRWVIVGGLGIGAIALATFALRSPSTPPLPPPATTPLLSQNAVLPGDSSPSSSETNPSTTPSTFAVQVQPTLEPTPTEEESYRKEIVTTAPLTAPPSHSFTYTGLSATKMKGPQLLPSPLKKKFTTDKHISVPSFGVGPINHANVLRLRLDSTIEKLQGTTKQGGFNVFIPNCRALEPAGPLASQDGRIQSIRILNQPHGAELFVTFKNREIPPYQVRGKEHILEIALAQPFNAAPTLEEKAISIDRPIKESSPPPISKVKPSKKMKVGEKKH</sequence>
<feature type="region of interest" description="Disordered" evidence="1">
    <location>
        <begin position="324"/>
        <end position="362"/>
    </location>
</feature>
<feature type="compositionally biased region" description="Pro residues" evidence="1">
    <location>
        <begin position="400"/>
        <end position="409"/>
    </location>
</feature>
<keyword evidence="4" id="KW-1185">Reference proteome</keyword>
<feature type="region of interest" description="Disordered" evidence="1">
    <location>
        <begin position="1"/>
        <end position="21"/>
    </location>
</feature>
<organism evidence="3 4">
    <name type="scientific">Pajaroellobacter abortibovis</name>
    <dbReference type="NCBI Taxonomy" id="1882918"/>
    <lineage>
        <taxon>Bacteria</taxon>
        <taxon>Pseudomonadati</taxon>
        <taxon>Myxococcota</taxon>
        <taxon>Polyangia</taxon>
        <taxon>Polyangiales</taxon>
        <taxon>Polyangiaceae</taxon>
    </lineage>
</organism>
<dbReference type="AlphaFoldDB" id="A0A1L6MZ76"/>